<accession>A0A976IL41</accession>
<dbReference type="OrthoDB" id="179555at2759"/>
<dbReference type="RefSeq" id="XP_067823235.1">
    <property type="nucleotide sequence ID" value="XM_067961412.1"/>
</dbReference>
<protein>
    <submittedName>
        <fullName evidence="2">Uncharacterized protein</fullName>
    </submittedName>
</protein>
<proteinExistence type="predicted"/>
<dbReference type="GeneID" id="94347083"/>
<dbReference type="AlphaFoldDB" id="A0A976IL41"/>
<sequence>MPPPRTPIADGQSSLDLDVTMVESTVTFGNTMRMGDLYGGSVTLPPCAASVPIPEELLRQSKKSSRPRQAD</sequence>
<dbReference type="EMBL" id="SHOA02000028">
    <property type="protein sequence ID" value="TDH73737.1"/>
    <property type="molecule type" value="Genomic_DNA"/>
</dbReference>
<evidence type="ECO:0000313" key="2">
    <source>
        <dbReference type="EMBL" id="TDH73762.1"/>
    </source>
</evidence>
<reference evidence="2 3" key="1">
    <citation type="journal article" date="2021" name="Genome Biol.">
        <title>AFLAP: assembly-free linkage analysis pipeline using k-mers from genome sequencing data.</title>
        <authorList>
            <person name="Fletcher K."/>
            <person name="Zhang L."/>
            <person name="Gil J."/>
            <person name="Han R."/>
            <person name="Cavanaugh K."/>
            <person name="Michelmore R."/>
        </authorList>
    </citation>
    <scope>NUCLEOTIDE SEQUENCE [LARGE SCALE GENOMIC DNA]</scope>
    <source>
        <strain evidence="2 3">SF5</strain>
    </source>
</reference>
<organism evidence="2 3">
    <name type="scientific">Bremia lactucae</name>
    <name type="common">Lettuce downy mildew</name>
    <dbReference type="NCBI Taxonomy" id="4779"/>
    <lineage>
        <taxon>Eukaryota</taxon>
        <taxon>Sar</taxon>
        <taxon>Stramenopiles</taxon>
        <taxon>Oomycota</taxon>
        <taxon>Peronosporomycetes</taxon>
        <taxon>Peronosporales</taxon>
        <taxon>Peronosporaceae</taxon>
        <taxon>Bremia</taxon>
    </lineage>
</organism>
<evidence type="ECO:0000313" key="1">
    <source>
        <dbReference type="EMBL" id="TDH73737.1"/>
    </source>
</evidence>
<dbReference type="EMBL" id="SHOA02000028">
    <property type="protein sequence ID" value="TDH73762.1"/>
    <property type="molecule type" value="Genomic_DNA"/>
</dbReference>
<dbReference type="Proteomes" id="UP000294530">
    <property type="component" value="Unassembled WGS sequence"/>
</dbReference>
<dbReference type="KEGG" id="blac:94347083"/>
<comment type="caution">
    <text evidence="2">The sequence shown here is derived from an EMBL/GenBank/DDBJ whole genome shotgun (WGS) entry which is preliminary data.</text>
</comment>
<evidence type="ECO:0000313" key="3">
    <source>
        <dbReference type="Proteomes" id="UP000294530"/>
    </source>
</evidence>
<keyword evidence="3" id="KW-1185">Reference proteome</keyword>
<gene>
    <name evidence="1" type="ORF">CCR75_003315</name>
    <name evidence="2" type="ORF">CCR75_003318</name>
</gene>
<reference evidence="2" key="2">
    <citation type="submission" date="2021-07" db="EMBL/GenBank/DDBJ databases">
        <authorList>
            <person name="Fletcher K."/>
        </authorList>
    </citation>
    <scope>NUCLEOTIDE SEQUENCE</scope>
    <source>
        <strain evidence="2">SF5</strain>
    </source>
</reference>
<name>A0A976IL41_BRELC</name>